<evidence type="ECO:0000313" key="1">
    <source>
        <dbReference type="EMBL" id="MBE0459301.1"/>
    </source>
</evidence>
<dbReference type="RefSeq" id="WP_192542739.1">
    <property type="nucleotide sequence ID" value="NZ_RRZA01000071.1"/>
</dbReference>
<proteinExistence type="predicted"/>
<dbReference type="Proteomes" id="UP000707245">
    <property type="component" value="Unassembled WGS sequence"/>
</dbReference>
<comment type="caution">
    <text evidence="1">The sequence shown here is derived from an EMBL/GenBank/DDBJ whole genome shotgun (WGS) entry which is preliminary data.</text>
</comment>
<dbReference type="InterPro" id="IPR025534">
    <property type="entry name" value="DUF4420"/>
</dbReference>
<organism evidence="1 2">
    <name type="scientific">Pseudoalteromonas prydzensis</name>
    <dbReference type="NCBI Taxonomy" id="182141"/>
    <lineage>
        <taxon>Bacteria</taxon>
        <taxon>Pseudomonadati</taxon>
        <taxon>Pseudomonadota</taxon>
        <taxon>Gammaproteobacteria</taxon>
        <taxon>Alteromonadales</taxon>
        <taxon>Pseudoalteromonadaceae</taxon>
        <taxon>Pseudoalteromonas</taxon>
    </lineage>
</organism>
<keyword evidence="2" id="KW-1185">Reference proteome</keyword>
<sequence>MINPWESIKTPKADLSARRIDHKHPLDIYWAKDRLGRYLFVCKLTNECKLPPKYPSLLGIEVTSIAETKQLVLSLKNPSDWELFFSLCNDIISATRVLKPSAVVPVIFRRIERWREFLKKDKEKLLPERIIKGLIGELVYLNHHLAKKYGVAQAIDFWTGPEALSVRLVVALNIQPLNRGR</sequence>
<feature type="non-terminal residue" evidence="1">
    <location>
        <position position="181"/>
    </location>
</feature>
<evidence type="ECO:0000313" key="2">
    <source>
        <dbReference type="Proteomes" id="UP000707245"/>
    </source>
</evidence>
<dbReference type="EMBL" id="RRZA01000071">
    <property type="protein sequence ID" value="MBE0459301.1"/>
    <property type="molecule type" value="Genomic_DNA"/>
</dbReference>
<reference evidence="1 2" key="1">
    <citation type="submission" date="2020-07" db="EMBL/GenBank/DDBJ databases">
        <title>Halophilic bacteria isolated from french cheeses.</title>
        <authorList>
            <person name="Kothe C.I."/>
            <person name="Farah-Kraiem B."/>
            <person name="Renault P."/>
            <person name="Dridi B."/>
        </authorList>
    </citation>
    <scope>NUCLEOTIDE SEQUENCE [LARGE SCALE GENOMIC DNA]</scope>
    <source>
        <strain evidence="1 2">FME14</strain>
    </source>
</reference>
<protein>
    <submittedName>
        <fullName evidence="1">PD-(D/E)XK motif protein</fullName>
    </submittedName>
</protein>
<dbReference type="Pfam" id="PF14390">
    <property type="entry name" value="DUF4420"/>
    <property type="match status" value="1"/>
</dbReference>
<gene>
    <name evidence="1" type="ORF">EI167_18025</name>
</gene>
<accession>A0ABR9FR69</accession>
<name>A0ABR9FR69_9GAMM</name>